<organism evidence="1 2">
    <name type="scientific">Burkholderia phage Maja</name>
    <dbReference type="NCBI Taxonomy" id="2767571"/>
    <lineage>
        <taxon>Viruses</taxon>
        <taxon>Duplodnaviria</taxon>
        <taxon>Heunggongvirae</taxon>
        <taxon>Uroviricota</taxon>
        <taxon>Caudoviricetes</taxon>
        <taxon>Lindbergviridae</taxon>
        <taxon>Gladiolivirus</taxon>
        <taxon>Gladiolivirus maja</taxon>
    </lineage>
</organism>
<dbReference type="GO" id="GO:0016787">
    <property type="term" value="F:hydrolase activity"/>
    <property type="evidence" value="ECO:0007669"/>
    <property type="project" value="UniProtKB-KW"/>
</dbReference>
<gene>
    <name evidence="1" type="ORF">CPT_Maja_034</name>
</gene>
<evidence type="ECO:0000313" key="1">
    <source>
        <dbReference type="EMBL" id="QOV06254.1"/>
    </source>
</evidence>
<dbReference type="InterPro" id="IPR023346">
    <property type="entry name" value="Lysozyme-like_dom_sf"/>
</dbReference>
<proteinExistence type="predicted"/>
<dbReference type="SUPFAM" id="SSF53955">
    <property type="entry name" value="Lysozyme-like"/>
    <property type="match status" value="1"/>
</dbReference>
<keyword evidence="1" id="KW-0378">Hydrolase</keyword>
<evidence type="ECO:0000313" key="2">
    <source>
        <dbReference type="Proteomes" id="UP000593952"/>
    </source>
</evidence>
<keyword evidence="2" id="KW-1185">Reference proteome</keyword>
<dbReference type="Proteomes" id="UP000593952">
    <property type="component" value="Segment"/>
</dbReference>
<reference evidence="1 2" key="1">
    <citation type="submission" date="2020-07" db="EMBL/GenBank/DDBJ databases">
        <title>Complete genome sequence of Burkholderia gladioli phage Maja.</title>
        <authorList>
            <person name="Yu Z."/>
            <person name="Yao G.W."/>
            <person name="Guadalupe Vizoso-Pinto M."/>
            <person name="Sun L."/>
            <person name="Le T."/>
            <person name="Gonzalez C."/>
            <person name="Young R."/>
            <person name="Liu M."/>
        </authorList>
    </citation>
    <scope>NUCLEOTIDE SEQUENCE [LARGE SCALE GENOMIC DNA]</scope>
</reference>
<accession>A0A7S6R7C9</accession>
<name>A0A7S6R7C9_9CAUD</name>
<dbReference type="Gene3D" id="1.10.530.10">
    <property type="match status" value="1"/>
</dbReference>
<protein>
    <submittedName>
        <fullName evidence="1">Endolysin glycosyl hydrolase</fullName>
    </submittedName>
</protein>
<dbReference type="EMBL" id="MT708549">
    <property type="protein sequence ID" value="QOV06254.1"/>
    <property type="molecule type" value="Genomic_DNA"/>
</dbReference>
<sequence>MNISRQAFQIATACTDSVAAQWLPAFEAAADEFGLNTPQRICAVLAHVGVESAGLTVFSENLNYSAQGLANTWDRYSVTGKRGGAPNALALRLARNPQAIANNVYANRLGNGDEASGDGWTHRGMGPIQLTGKDTQFSFMLDCDVDMVNHPELLAQPEQGARSAAWFCTKYKKGFLAAIDAGDFDRTTMIVNGQASCTANHGPTRKSRYEAALNAWK</sequence>